<dbReference type="PANTHER" id="PTHR13379">
    <property type="entry name" value="UNCHARACTERIZED DUF1308"/>
    <property type="match status" value="1"/>
</dbReference>
<comment type="caution">
    <text evidence="5">The sequence shown here is derived from an EMBL/GenBank/DDBJ whole genome shotgun (WGS) entry which is preliminary data.</text>
</comment>
<proteinExistence type="inferred from homology"/>
<sequence length="381" mass="43071">MENKNDLINCLDEKIQSGWYMIDKLEKIQMKCNGIDKLSRKITQEIRFLEKVKSSGDVKKEYLLSTNLIHLNAMVDRLLTANEPVDVMKPFKTPTSRLQVDIVCDKGSSWIKVIARNAQALTLISLGNSEYGQKSVIDQAKTYLAIAKVHPHRYKSPNVIFHFACGIETILANELEKIGVSVEGQRVDSDDTSRADESSRTNNSSTKDTKEIKVLNLDVSTLLAFVSNMTNGHANYIFPQPLLTLQAEWERCRPVKPILDKLFDKKKLIVCRTAYENFKNIIDIIGGVDEIKRTNELMSKVEIVDDAVDGRILELEYRGKIKNRSRLVFATGESTKSITVSANEGFVRAARMQGIECTVFLHEPRSLSQKKENEAKKITDS</sequence>
<dbReference type="OrthoDB" id="441890at2759"/>
<keyword evidence="6" id="KW-1185">Reference proteome</keyword>
<feature type="region of interest" description="Disordered" evidence="2">
    <location>
        <begin position="186"/>
        <end position="207"/>
    </location>
</feature>
<dbReference type="InterPro" id="IPR010733">
    <property type="entry name" value="DUF1308"/>
</dbReference>
<evidence type="ECO:0000313" key="5">
    <source>
        <dbReference type="EMBL" id="KAF7995643.1"/>
    </source>
</evidence>
<gene>
    <name evidence="5" type="ORF">HCN44_006750</name>
</gene>
<name>A0A835CVR8_APHGI</name>
<reference evidence="5 6" key="1">
    <citation type="submission" date="2020-08" db="EMBL/GenBank/DDBJ databases">
        <title>Aphidius gifuensis genome sequencing and assembly.</title>
        <authorList>
            <person name="Du Z."/>
        </authorList>
    </citation>
    <scope>NUCLEOTIDE SEQUENCE [LARGE SCALE GENOMIC DNA]</scope>
    <source>
        <strain evidence="5">YNYX2018</strain>
        <tissue evidence="5">Adults</tissue>
    </source>
</reference>
<evidence type="ECO:0000256" key="1">
    <source>
        <dbReference type="ARBA" id="ARBA00006588"/>
    </source>
</evidence>
<protein>
    <recommendedName>
        <fullName evidence="7">DUF1308 domain-containing protein</fullName>
    </recommendedName>
</protein>
<dbReference type="PANTHER" id="PTHR13379:SF0">
    <property type="entry name" value="UPF0415 PROTEIN C7ORF25"/>
    <property type="match status" value="1"/>
</dbReference>
<feature type="compositionally biased region" description="Basic and acidic residues" evidence="2">
    <location>
        <begin position="186"/>
        <end position="199"/>
    </location>
</feature>
<evidence type="ECO:0000259" key="4">
    <source>
        <dbReference type="Pfam" id="PF18474"/>
    </source>
</evidence>
<feature type="domain" description="DUF1308" evidence="3">
    <location>
        <begin position="215"/>
        <end position="376"/>
    </location>
</feature>
<organism evidence="5 6">
    <name type="scientific">Aphidius gifuensis</name>
    <name type="common">Parasitoid wasp</name>
    <dbReference type="NCBI Taxonomy" id="684658"/>
    <lineage>
        <taxon>Eukaryota</taxon>
        <taxon>Metazoa</taxon>
        <taxon>Ecdysozoa</taxon>
        <taxon>Arthropoda</taxon>
        <taxon>Hexapoda</taxon>
        <taxon>Insecta</taxon>
        <taxon>Pterygota</taxon>
        <taxon>Neoptera</taxon>
        <taxon>Endopterygota</taxon>
        <taxon>Hymenoptera</taxon>
        <taxon>Apocrita</taxon>
        <taxon>Ichneumonoidea</taxon>
        <taxon>Braconidae</taxon>
        <taxon>Aphidiinae</taxon>
        <taxon>Aphidius</taxon>
    </lineage>
</organism>
<comment type="similarity">
    <text evidence="1">Belongs to the UPF0415 family.</text>
</comment>
<dbReference type="Proteomes" id="UP000639338">
    <property type="component" value="Unassembled WGS sequence"/>
</dbReference>
<feature type="domain" description="DUF5614" evidence="4">
    <location>
        <begin position="10"/>
        <end position="207"/>
    </location>
</feature>
<accession>A0A835CVR8</accession>
<dbReference type="EMBL" id="JACMRX010000002">
    <property type="protein sequence ID" value="KAF7995643.1"/>
    <property type="molecule type" value="Genomic_DNA"/>
</dbReference>
<evidence type="ECO:0000313" key="6">
    <source>
        <dbReference type="Proteomes" id="UP000639338"/>
    </source>
</evidence>
<dbReference type="Pfam" id="PF07000">
    <property type="entry name" value="DUF1308"/>
    <property type="match status" value="1"/>
</dbReference>
<dbReference type="InterPro" id="IPR041076">
    <property type="entry name" value="DUF5614"/>
</dbReference>
<evidence type="ECO:0008006" key="7">
    <source>
        <dbReference type="Google" id="ProtNLM"/>
    </source>
</evidence>
<evidence type="ECO:0000256" key="2">
    <source>
        <dbReference type="SAM" id="MobiDB-lite"/>
    </source>
</evidence>
<evidence type="ECO:0000259" key="3">
    <source>
        <dbReference type="Pfam" id="PF07000"/>
    </source>
</evidence>
<dbReference type="AlphaFoldDB" id="A0A835CVR8"/>
<dbReference type="Pfam" id="PF18474">
    <property type="entry name" value="DUF5614"/>
    <property type="match status" value="1"/>
</dbReference>